<proteinExistence type="predicted"/>
<feature type="signal peptide" evidence="1">
    <location>
        <begin position="1"/>
        <end position="21"/>
    </location>
</feature>
<dbReference type="EMBL" id="JADYXP020000002">
    <property type="protein sequence ID" value="KAL0129814.1"/>
    <property type="molecule type" value="Genomic_DNA"/>
</dbReference>
<protein>
    <submittedName>
        <fullName evidence="2">Uncharacterized protein</fullName>
    </submittedName>
</protein>
<feature type="chain" id="PRO_5043509076" evidence="1">
    <location>
        <begin position="22"/>
        <end position="126"/>
    </location>
</feature>
<accession>A0AAW2GRA5</accession>
<evidence type="ECO:0000256" key="1">
    <source>
        <dbReference type="SAM" id="SignalP"/>
    </source>
</evidence>
<keyword evidence="1" id="KW-0732">Signal</keyword>
<dbReference type="AlphaFoldDB" id="A0AAW2GRA5"/>
<organism evidence="2 3">
    <name type="scientific">Cardiocondyla obscurior</name>
    <dbReference type="NCBI Taxonomy" id="286306"/>
    <lineage>
        <taxon>Eukaryota</taxon>
        <taxon>Metazoa</taxon>
        <taxon>Ecdysozoa</taxon>
        <taxon>Arthropoda</taxon>
        <taxon>Hexapoda</taxon>
        <taxon>Insecta</taxon>
        <taxon>Pterygota</taxon>
        <taxon>Neoptera</taxon>
        <taxon>Endopterygota</taxon>
        <taxon>Hymenoptera</taxon>
        <taxon>Apocrita</taxon>
        <taxon>Aculeata</taxon>
        <taxon>Formicoidea</taxon>
        <taxon>Formicidae</taxon>
        <taxon>Myrmicinae</taxon>
        <taxon>Cardiocondyla</taxon>
    </lineage>
</organism>
<name>A0AAW2GRA5_9HYME</name>
<evidence type="ECO:0000313" key="3">
    <source>
        <dbReference type="Proteomes" id="UP001430953"/>
    </source>
</evidence>
<reference evidence="2 3" key="1">
    <citation type="submission" date="2023-03" db="EMBL/GenBank/DDBJ databases">
        <title>High recombination rates correlate with genetic variation in Cardiocondyla obscurior ants.</title>
        <authorList>
            <person name="Errbii M."/>
        </authorList>
    </citation>
    <scope>NUCLEOTIDE SEQUENCE [LARGE SCALE GENOMIC DNA]</scope>
    <source>
        <strain evidence="2">Alpha-2009</strain>
        <tissue evidence="2">Whole body</tissue>
    </source>
</reference>
<evidence type="ECO:0000313" key="2">
    <source>
        <dbReference type="EMBL" id="KAL0129814.1"/>
    </source>
</evidence>
<keyword evidence="3" id="KW-1185">Reference proteome</keyword>
<dbReference type="Proteomes" id="UP001430953">
    <property type="component" value="Unassembled WGS sequence"/>
</dbReference>
<gene>
    <name evidence="2" type="ORF">PUN28_001814</name>
</gene>
<sequence length="126" mass="14786">MYVLLCTYFVIMFLICANIRGNLHSYNNYLLMNHYFDIVQIGTCSGYWKISFFVSMLWIPMRGQPSVCVCVYVCVCISRVDVTRAPQILNHALNIYLSPSFLLSNYLIMLNTIIYRNTLNHIIYYI</sequence>
<comment type="caution">
    <text evidence="2">The sequence shown here is derived from an EMBL/GenBank/DDBJ whole genome shotgun (WGS) entry which is preliminary data.</text>
</comment>